<organism evidence="2 3">
    <name type="scientific">Streblomastix strix</name>
    <dbReference type="NCBI Taxonomy" id="222440"/>
    <lineage>
        <taxon>Eukaryota</taxon>
        <taxon>Metamonada</taxon>
        <taxon>Preaxostyla</taxon>
        <taxon>Oxymonadida</taxon>
        <taxon>Streblomastigidae</taxon>
        <taxon>Streblomastix</taxon>
    </lineage>
</organism>
<feature type="non-terminal residue" evidence="2">
    <location>
        <position position="1"/>
    </location>
</feature>
<dbReference type="GO" id="GO:0006508">
    <property type="term" value="P:proteolysis"/>
    <property type="evidence" value="ECO:0007669"/>
    <property type="project" value="InterPro"/>
</dbReference>
<dbReference type="SUPFAM" id="SSF52096">
    <property type="entry name" value="ClpP/crotonase"/>
    <property type="match status" value="2"/>
</dbReference>
<sequence length="2333" mass="255944">STTGQPKKCFSWEIDVTGAQTDGKCKGCVRGDPFAIYGYPCSTRGQTEAEGRNADDGLAKIGTVDTDQCIFSHCKVGYYRTTIKIGDIIQGYQCSLIPIGPNQKREDITPTYPEDDLTDSDTCACPVDLTGVSIEACECEREDDPRAGITCPIKRVCQSSDQLETPCLCSSNFKGAGCTCSGIEGESDKCLCSGTIGQPDSCTCTLYDHPQGCTCPDDSSQLVGIPISQCECRTTGDPRAGIQTSPDGTICPAYCTGPDIPNSDCICDTESIDYPILTCLSEQKCTAYSDQTVETDSCKCSATKHPIGCKCPTNPEELIGISKERCDCLPNNDPREGGICSVIAQCLSDSIEPSNRGCFCTEDYQEDGCTCTSYFHPDNCICSSSSDENCVCSTILPENPTGCILRQCNANTYPKVTNKSCECTFEFHPDGCTCNMKSGVNYTLEQGLGCLRSIPRLVRLEINSINSKSNIQSSDGTEYQVYQPYPSSGTPEVMAYRLSNEKVGVLYIVSFNPNNLDAFAAYIAQVIKLFTNKNDANNYVERLIIDVRGNGGGKVVAGRQALNFIFPQAGHPIYQTDDEMKTDINEQMAKFTTYLIQYSSNTAEIPVDIETMQGKPTFYTQGNRQRTTTSPTNSSNTLTVDITDKYVLYMGNQDYYLNQTEDWDLKRKELFSPENVLIITDGNCGSTCSQFVKHIGDKHLGRIAGIGIPDPRNPKARFDIGMCTSGTVSNVESVQTFKSTSRPYIDVDITKLPKDLYRVGSRLTWSNKGGYGFTDKSKEYLYEYYIIDPDFFIEHEPYAILPDANDERISQYIKVLQQEDQILSSTTGQPKKCFSWEIDVTGAQTDGKCKGCVRGDPFAIYGYPCSSRGQTEADGRNDDDGLAKIGTVDTDQCIFSHCKVGYYRTTIKIGDMIQGYQCSLIPIGPNQKREDITPTYPGDDLTDSDTCACPVDLTGVSFEACECEREDDPRAGITCPIKRVCQSSNNLQTPCLCSAVFKGAGCTCSGIEEESDKCLCSGTIGQPDSCTCTLYDHPQGCTCPDDSSQLVGIPISQCECRTTGDPRAGISTSPVGTICPSYCTGPDIPNSDCICDTQSEAQYPLATCLSEQKCTAYSDQTVETDSCKCSASKHPIGCKCPTNPEELIGISKERCDCLPNNDPREGGICSVIAQCSSGSIEPSNRGCFCTEDYQEDGCTCTSQFHPTGCICSSSSDNNCVCSTILPENPTGCILRQCNANTYPKVTDSSCECTFEFHPDGCTCNMKSGVNYTLEQGLGCLRSIPLTSNEKSTTIDLLKNYLSGYVFLDTSLNPPGAPIGYGKHAVDIMGTLDAIGANTSYTNTFDFYEDIMVLLNNLKDPGTVFIPPCVQKFRYYVAGPRIHKNTTDPSQYYVTSGQYQVKYINWKGLPIYSSGSTLNEGTQDPIEAIVQFADEEVSISKNPVARLNQALKSNLFQRSAQQFKHPEMNQVTMQVINPADPTGIYTLTNTVQVYVSGDVNQLVDECQISSDYTIPSMTKNQNGNEQKMKKMIKGLWQTIMRNINDLFKIKKKKLNERLLNKPEDKPSNRSLIENVETRLEMKNILNLQNEEITYRIINTYPSSGTPEVIAYFLPNRKVGIIYIATFNPSNINGFTSSITYNIKTFTQQGTNKADKLLIDIRGNVEGKVSVGRQTLNFLFPQVGHPLYQTVDELKTDINNEVAKIMKYNTAQTSSSDEIAVDVETLQKKDSFYTDQKVGQRTRTTASDDLSQQMTVDLTDKYVLFAGDIDPYVNLANGWNLKRSELFSPQNTMILTNGICGGVCSQFVKHIGEKHLARIAGIGMKNPKDQDARFDIASASYASSISVDSIQAIKDNTTLIGNSGIAKDKLPKNLYRSGSKLKWSNRAGYGFTDESKDLLQEYYIVDPDFRVEHEPYNDADTVDSRILLYYEVLQQEDQILISEQEQPKKCFSWEVDVSGAVQGGNCKGCIKDDQHSVFGYPCSTRGQTEEDGSSKIGTVDTESCVFSHCKVGYYRKNVDIGSGVYKDQCIEIPLGPNQNREDITPDTSLETVSDNDVCECSTGFLGTLGQPRTCTCSVNYQTDDCICPVLSIQLEGISKDRCSCVGDSDPRDECICISFGEPENCKCTAESIDYLLEKCQSDRICIETNIPVGCTPACTSGQFPSKDNCLCSSEDTICKNGPQPCTGLNYPDGCDCIAIIDDETMKVEGCMDITKKCNELSKQQLVEAGTTLCKCYSYGDDRNGCSNITCSSSGSDLNGIPVSLCECTETGDARAGGLCPEYCEGLNNPSSDCIGFAQYQILQSDAHLHALLDNSLVKIIAYVHLKIQYAKMDLNLALD</sequence>
<dbReference type="InterPro" id="IPR029045">
    <property type="entry name" value="ClpP/crotonase-like_dom_sf"/>
</dbReference>
<evidence type="ECO:0000313" key="3">
    <source>
        <dbReference type="Proteomes" id="UP000324800"/>
    </source>
</evidence>
<name>A0A5J4W0N4_9EUKA</name>
<proteinExistence type="predicted"/>
<gene>
    <name evidence="2" type="ORF">EZS28_016293</name>
</gene>
<dbReference type="PANTHER" id="PTHR37049:SF4">
    <property type="entry name" value="RHODANESE DOMAIN-CONTAINING PROTEIN"/>
    <property type="match status" value="1"/>
</dbReference>
<dbReference type="OrthoDB" id="2437318at2759"/>
<dbReference type="Gene3D" id="3.90.226.10">
    <property type="entry name" value="2-enoyl-CoA Hydratase, Chain A, domain 1"/>
    <property type="match status" value="2"/>
</dbReference>
<dbReference type="EMBL" id="SNRW01004085">
    <property type="protein sequence ID" value="KAA6388180.1"/>
    <property type="molecule type" value="Genomic_DNA"/>
</dbReference>
<evidence type="ECO:0000259" key="1">
    <source>
        <dbReference type="Pfam" id="PF03572"/>
    </source>
</evidence>
<dbReference type="InterPro" id="IPR005151">
    <property type="entry name" value="Tail-specific_protease"/>
</dbReference>
<dbReference type="Proteomes" id="UP000324800">
    <property type="component" value="Unassembled WGS sequence"/>
</dbReference>
<reference evidence="2 3" key="1">
    <citation type="submission" date="2019-03" db="EMBL/GenBank/DDBJ databases">
        <title>Single cell metagenomics reveals metabolic interactions within the superorganism composed of flagellate Streblomastix strix and complex community of Bacteroidetes bacteria on its surface.</title>
        <authorList>
            <person name="Treitli S.C."/>
            <person name="Kolisko M."/>
            <person name="Husnik F."/>
            <person name="Keeling P."/>
            <person name="Hampl V."/>
        </authorList>
    </citation>
    <scope>NUCLEOTIDE SEQUENCE [LARGE SCALE GENOMIC DNA]</scope>
    <source>
        <strain evidence="2">ST1C</strain>
    </source>
</reference>
<dbReference type="InterPro" id="IPR052766">
    <property type="entry name" value="S41A_metabolite_peptidase"/>
</dbReference>
<dbReference type="PANTHER" id="PTHR37049">
    <property type="entry name" value="PEPTIDASE S41 FAMILY PROTEIN"/>
    <property type="match status" value="1"/>
</dbReference>
<protein>
    <recommendedName>
        <fullName evidence="1">Tail specific protease domain-containing protein</fullName>
    </recommendedName>
</protein>
<dbReference type="Pfam" id="PF03572">
    <property type="entry name" value="Peptidase_S41"/>
    <property type="match status" value="1"/>
</dbReference>
<accession>A0A5J4W0N4</accession>
<dbReference type="GO" id="GO:0008236">
    <property type="term" value="F:serine-type peptidase activity"/>
    <property type="evidence" value="ECO:0007669"/>
    <property type="project" value="InterPro"/>
</dbReference>
<feature type="domain" description="Tail specific protease" evidence="1">
    <location>
        <begin position="502"/>
        <end position="705"/>
    </location>
</feature>
<comment type="caution">
    <text evidence="2">The sequence shown here is derived from an EMBL/GenBank/DDBJ whole genome shotgun (WGS) entry which is preliminary data.</text>
</comment>
<evidence type="ECO:0000313" key="2">
    <source>
        <dbReference type="EMBL" id="KAA6388180.1"/>
    </source>
</evidence>